<dbReference type="RefSeq" id="XP_014570461.1">
    <property type="nucleotide sequence ID" value="XM_014714975.1"/>
</dbReference>
<protein>
    <recommendedName>
        <fullName evidence="5">EF-hand domain-containing protein</fullName>
    </recommendedName>
</protein>
<dbReference type="Gene3D" id="3.40.50.11350">
    <property type="match status" value="1"/>
</dbReference>
<evidence type="ECO:0000259" key="5">
    <source>
        <dbReference type="PROSITE" id="PS50222"/>
    </source>
</evidence>
<reference evidence="6 7" key="2">
    <citation type="journal article" date="2012" name="Open Biol.">
        <title>Characteristics of nucleosomes and linker DNA regions on the genome of the basidiomycete Mixia osmundae revealed by mono- and dinucleosome mapping.</title>
        <authorList>
            <person name="Nishida H."/>
            <person name="Kondo S."/>
            <person name="Matsumoto T."/>
            <person name="Suzuki Y."/>
            <person name="Yoshikawa H."/>
            <person name="Taylor T.D."/>
            <person name="Sugiyama J."/>
        </authorList>
    </citation>
    <scope>NUCLEOTIDE SEQUENCE [LARGE SCALE GENOMIC DNA]</scope>
    <source>
        <strain evidence="7">CBS 9802 / IAM 14324 / JCM 22182 / KY 12970</strain>
    </source>
</reference>
<dbReference type="InterPro" id="IPR002048">
    <property type="entry name" value="EF_hand_dom"/>
</dbReference>
<dbReference type="Gene3D" id="1.10.238.10">
    <property type="entry name" value="EF-hand"/>
    <property type="match status" value="2"/>
</dbReference>
<evidence type="ECO:0000313" key="7">
    <source>
        <dbReference type="Proteomes" id="UP000009131"/>
    </source>
</evidence>
<dbReference type="CDD" id="cd11296">
    <property type="entry name" value="O-FucT_like"/>
    <property type="match status" value="1"/>
</dbReference>
<reference evidence="6 7" key="1">
    <citation type="journal article" date="2011" name="J. Gen. Appl. Microbiol.">
        <title>Draft genome sequencing of the enigmatic basidiomycete Mixia osmundae.</title>
        <authorList>
            <person name="Nishida H."/>
            <person name="Nagatsuka Y."/>
            <person name="Sugiyama J."/>
        </authorList>
    </citation>
    <scope>NUCLEOTIDE SEQUENCE [LARGE SCALE GENOMIC DNA]</scope>
    <source>
        <strain evidence="7">CBS 9802 / IAM 14324 / JCM 22182 / KY 12970</strain>
    </source>
</reference>
<dbReference type="SUPFAM" id="SSF47473">
    <property type="entry name" value="EF-hand"/>
    <property type="match status" value="1"/>
</dbReference>
<dbReference type="eggNOG" id="KOG0031">
    <property type="taxonomic scope" value="Eukaryota"/>
</dbReference>
<evidence type="ECO:0000256" key="4">
    <source>
        <dbReference type="SAM" id="Phobius"/>
    </source>
</evidence>
<feature type="transmembrane region" description="Helical" evidence="4">
    <location>
        <begin position="247"/>
        <end position="267"/>
    </location>
</feature>
<dbReference type="GO" id="GO:0005509">
    <property type="term" value="F:calcium ion binding"/>
    <property type="evidence" value="ECO:0007669"/>
    <property type="project" value="InterPro"/>
</dbReference>
<dbReference type="PANTHER" id="PTHR23049">
    <property type="entry name" value="MYOSIN REGULATORY LIGHT CHAIN 2"/>
    <property type="match status" value="1"/>
</dbReference>
<evidence type="ECO:0000256" key="2">
    <source>
        <dbReference type="ARBA" id="ARBA00022837"/>
    </source>
</evidence>
<keyword evidence="2" id="KW-0106">Calcium</keyword>
<comment type="caution">
    <text evidence="6">The sequence shown here is derived from an EMBL/GenBank/DDBJ whole genome shotgun (WGS) entry which is preliminary data.</text>
</comment>
<evidence type="ECO:0000256" key="1">
    <source>
        <dbReference type="ARBA" id="ARBA00022737"/>
    </source>
</evidence>
<dbReference type="InParanoid" id="G7DSQ9"/>
<dbReference type="OrthoDB" id="429467at2759"/>
<dbReference type="PROSITE" id="PS00018">
    <property type="entry name" value="EF_HAND_1"/>
    <property type="match status" value="1"/>
</dbReference>
<dbReference type="HOGENOM" id="CLU_367634_0_0_1"/>
<accession>G7DSQ9</accession>
<keyword evidence="4" id="KW-1133">Transmembrane helix</keyword>
<proteinExistence type="predicted"/>
<dbReference type="InterPro" id="IPR050403">
    <property type="entry name" value="Myosin_RLC"/>
</dbReference>
<dbReference type="AlphaFoldDB" id="G7DSQ9"/>
<dbReference type="Pfam" id="PF13405">
    <property type="entry name" value="EF-hand_6"/>
    <property type="match status" value="1"/>
</dbReference>
<name>G7DSQ9_MIXOS</name>
<dbReference type="PROSITE" id="PS50222">
    <property type="entry name" value="EF_HAND_2"/>
    <property type="match status" value="1"/>
</dbReference>
<keyword evidence="4" id="KW-0472">Membrane</keyword>
<dbReference type="InterPro" id="IPR011992">
    <property type="entry name" value="EF-hand-dom_pair"/>
</dbReference>
<keyword evidence="4" id="KW-0812">Transmembrane</keyword>
<evidence type="ECO:0000313" key="6">
    <source>
        <dbReference type="EMBL" id="GAA93617.1"/>
    </source>
</evidence>
<feature type="region of interest" description="Disordered" evidence="3">
    <location>
        <begin position="1"/>
        <end position="31"/>
    </location>
</feature>
<gene>
    <name evidence="6" type="primary">Mo00261</name>
    <name evidence="6" type="ORF">E5Q_00261</name>
</gene>
<feature type="domain" description="EF-hand" evidence="5">
    <location>
        <begin position="67"/>
        <end position="102"/>
    </location>
</feature>
<dbReference type="SMART" id="SM00054">
    <property type="entry name" value="EFh"/>
    <property type="match status" value="1"/>
</dbReference>
<evidence type="ECO:0000256" key="3">
    <source>
        <dbReference type="SAM" id="MobiDB-lite"/>
    </source>
</evidence>
<dbReference type="STRING" id="764103.G7DSQ9"/>
<keyword evidence="1" id="KW-0677">Repeat</keyword>
<sequence>MRVNRTSVGRRRACSQPVIDPDEPLPIEPSGSLAMASKLSHGRPTTLAGRPQPRQASANIYSMFDEPTIQQFKEAFTVIDQDGDGIITEKDLKAMYASLGRPVSAEQLTSLTSKTSSPGAINFTLFLSMMADRLLKLDPAEDMLEAFACFDETDQGLAPSSELKTWLTEYGDRMTPEEVDRLLTPPFANRSGHFDYKRFIGAVSVTEGEQKRMSVRESKGWPFTGSQASVSSMCGSRQTWIRQSRRIKFGVGLLAVLLCVQLVWLVGLHQAWHANREGSVAQRLLPAFIPGSEEDPVLSEDPELSHYQKLRLYEFDAAAQYDRARHEMPLVRMWTMGLGGQANNQLQEMLMHHWMAHLTNQTHVYKGLKARARHWEHIPLSAFLPRLTRTGVSEEYYTQTCPKAVRIHPKLDFEPRYRRRSKRAVAVNPSLSEHSNDTDFVDWSREAIADQTPLTDEELEHLLWLHEQDDAIRAEYRVPPARVWNASLEYLVTRSTARCVDHASWLIDFGFWSSAAYLRLIPAYVSYLRQIFVWSDVIRQTARTTLQEHRIVASSQAVSPWQRFLQAVIGRPSTGFMAVHMRLGDFTDHCRYLASVQYRSAGVAAHPIFSRRKPPPYASAKRNLTTDEWLLHCSPTPQRYLNLIDVALREHERRTGGRLRGIYILHNAGSDEDDAIVDWLHDRLVLEPYALEFASSESAVVWSRPVDELERDDYAFAVDMEIAAQADVFIGNSFSSMSSNILAQRLGKNPAGTGSWIL</sequence>
<dbReference type="EMBL" id="BABT02000008">
    <property type="protein sequence ID" value="GAA93617.1"/>
    <property type="molecule type" value="Genomic_DNA"/>
</dbReference>
<keyword evidence="7" id="KW-1185">Reference proteome</keyword>
<dbReference type="InterPro" id="IPR018247">
    <property type="entry name" value="EF_Hand_1_Ca_BS"/>
</dbReference>
<dbReference type="FunFam" id="1.10.238.10:FF:000001">
    <property type="entry name" value="Calmodulin 1"/>
    <property type="match status" value="1"/>
</dbReference>
<organism evidence="6 7">
    <name type="scientific">Mixia osmundae (strain CBS 9802 / IAM 14324 / JCM 22182 / KY 12970)</name>
    <dbReference type="NCBI Taxonomy" id="764103"/>
    <lineage>
        <taxon>Eukaryota</taxon>
        <taxon>Fungi</taxon>
        <taxon>Dikarya</taxon>
        <taxon>Basidiomycota</taxon>
        <taxon>Pucciniomycotina</taxon>
        <taxon>Mixiomycetes</taxon>
        <taxon>Mixiales</taxon>
        <taxon>Mixiaceae</taxon>
        <taxon>Mixia</taxon>
    </lineage>
</organism>
<dbReference type="Proteomes" id="UP000009131">
    <property type="component" value="Unassembled WGS sequence"/>
</dbReference>